<feature type="compositionally biased region" description="Polar residues" evidence="5">
    <location>
        <begin position="291"/>
        <end position="300"/>
    </location>
</feature>
<name>A0AAD9Z9M0_9LECA</name>
<proteinExistence type="predicted"/>
<dbReference type="Pfam" id="PF00169">
    <property type="entry name" value="PH"/>
    <property type="match status" value="1"/>
</dbReference>
<evidence type="ECO:0000256" key="5">
    <source>
        <dbReference type="SAM" id="MobiDB-lite"/>
    </source>
</evidence>
<comment type="subcellular location">
    <subcellularLocation>
        <location evidence="1">Membrane</location>
    </subcellularLocation>
</comment>
<dbReference type="InterPro" id="IPR031968">
    <property type="entry name" value="VASt"/>
</dbReference>
<feature type="region of interest" description="Disordered" evidence="5">
    <location>
        <begin position="548"/>
        <end position="569"/>
    </location>
</feature>
<keyword evidence="4" id="KW-0472">Membrane</keyword>
<dbReference type="InterPro" id="IPR039463">
    <property type="entry name" value="Sip3/Lam1_BAR"/>
</dbReference>
<dbReference type="EMBL" id="JASNWA010000006">
    <property type="protein sequence ID" value="KAK3174130.1"/>
    <property type="molecule type" value="Genomic_DNA"/>
</dbReference>
<evidence type="ECO:0000256" key="4">
    <source>
        <dbReference type="ARBA" id="ARBA00023136"/>
    </source>
</evidence>
<dbReference type="CDD" id="cd07609">
    <property type="entry name" value="BAR_SIP3_fungi"/>
    <property type="match status" value="1"/>
</dbReference>
<dbReference type="PROSITE" id="PS50003">
    <property type="entry name" value="PH_DOMAIN"/>
    <property type="match status" value="1"/>
</dbReference>
<keyword evidence="2" id="KW-0812">Transmembrane</keyword>
<dbReference type="InterPro" id="IPR001849">
    <property type="entry name" value="PH_domain"/>
</dbReference>
<dbReference type="FunFam" id="1.20.1270.60:FF:000079">
    <property type="entry name" value="Transcription factor SipA3"/>
    <property type="match status" value="1"/>
</dbReference>
<organism evidence="8 9">
    <name type="scientific">Lepraria neglecta</name>
    <dbReference type="NCBI Taxonomy" id="209136"/>
    <lineage>
        <taxon>Eukaryota</taxon>
        <taxon>Fungi</taxon>
        <taxon>Dikarya</taxon>
        <taxon>Ascomycota</taxon>
        <taxon>Pezizomycotina</taxon>
        <taxon>Lecanoromycetes</taxon>
        <taxon>OSLEUM clade</taxon>
        <taxon>Lecanoromycetidae</taxon>
        <taxon>Lecanorales</taxon>
        <taxon>Lecanorineae</taxon>
        <taxon>Stereocaulaceae</taxon>
        <taxon>Lepraria</taxon>
    </lineage>
</organism>
<dbReference type="InterPro" id="IPR011993">
    <property type="entry name" value="PH-like_dom_sf"/>
</dbReference>
<dbReference type="Gene3D" id="1.20.1270.60">
    <property type="entry name" value="Arfaptin homology (AH) domain/BAR domain"/>
    <property type="match status" value="1"/>
</dbReference>
<dbReference type="SUPFAM" id="SSF103657">
    <property type="entry name" value="BAR/IMD domain-like"/>
    <property type="match status" value="1"/>
</dbReference>
<evidence type="ECO:0000313" key="9">
    <source>
        <dbReference type="Proteomes" id="UP001276659"/>
    </source>
</evidence>
<evidence type="ECO:0000256" key="2">
    <source>
        <dbReference type="ARBA" id="ARBA00022692"/>
    </source>
</evidence>
<dbReference type="GO" id="GO:0016020">
    <property type="term" value="C:membrane"/>
    <property type="evidence" value="ECO:0007669"/>
    <property type="project" value="UniProtKB-SubCell"/>
</dbReference>
<gene>
    <name evidence="8" type="ORF">OEA41_001374</name>
</gene>
<feature type="domain" description="VASt" evidence="7">
    <location>
        <begin position="945"/>
        <end position="1116"/>
    </location>
</feature>
<feature type="region of interest" description="Disordered" evidence="5">
    <location>
        <begin position="867"/>
        <end position="900"/>
    </location>
</feature>
<dbReference type="GO" id="GO:0005737">
    <property type="term" value="C:cytoplasm"/>
    <property type="evidence" value="ECO:0007669"/>
    <property type="project" value="InterPro"/>
</dbReference>
<dbReference type="Proteomes" id="UP001276659">
    <property type="component" value="Unassembled WGS sequence"/>
</dbReference>
<dbReference type="PROSITE" id="PS51778">
    <property type="entry name" value="VAST"/>
    <property type="match status" value="1"/>
</dbReference>
<feature type="compositionally biased region" description="Polar residues" evidence="5">
    <location>
        <begin position="882"/>
        <end position="897"/>
    </location>
</feature>
<dbReference type="PANTHER" id="PTHR14248">
    <property type="entry name" value="CYCLIN Y, ISOFORM A"/>
    <property type="match status" value="1"/>
</dbReference>
<dbReference type="Pfam" id="PF16016">
    <property type="entry name" value="VASt"/>
    <property type="match status" value="1"/>
</dbReference>
<feature type="compositionally biased region" description="Low complexity" evidence="5">
    <location>
        <begin position="669"/>
        <end position="699"/>
    </location>
</feature>
<feature type="region of interest" description="Disordered" evidence="5">
    <location>
        <begin position="282"/>
        <end position="306"/>
    </location>
</feature>
<evidence type="ECO:0000256" key="3">
    <source>
        <dbReference type="ARBA" id="ARBA00022989"/>
    </source>
</evidence>
<evidence type="ECO:0000259" key="7">
    <source>
        <dbReference type="PROSITE" id="PS51778"/>
    </source>
</evidence>
<dbReference type="InterPro" id="IPR042067">
    <property type="entry name" value="Sip3_PH"/>
</dbReference>
<keyword evidence="9" id="KW-1185">Reference proteome</keyword>
<feature type="domain" description="PH" evidence="6">
    <location>
        <begin position="309"/>
        <end position="410"/>
    </location>
</feature>
<dbReference type="CDD" id="cd13280">
    <property type="entry name" value="PH_SIP3"/>
    <property type="match status" value="1"/>
</dbReference>
<comment type="caution">
    <text evidence="8">The sequence shown here is derived from an EMBL/GenBank/DDBJ whole genome shotgun (WGS) entry which is preliminary data.</text>
</comment>
<dbReference type="InterPro" id="IPR027267">
    <property type="entry name" value="AH/BAR_dom_sf"/>
</dbReference>
<accession>A0AAD9Z9M0</accession>
<dbReference type="Gene3D" id="2.30.29.30">
    <property type="entry name" value="Pleckstrin-homology domain (PH domain)/Phosphotyrosine-binding domain (PTB)"/>
    <property type="match status" value="1"/>
</dbReference>
<keyword evidence="3" id="KW-1133">Transmembrane helix</keyword>
<protein>
    <recommendedName>
        <fullName evidence="10">Transcription factor SipA3</fullName>
    </recommendedName>
</protein>
<reference evidence="8" key="1">
    <citation type="submission" date="2022-11" db="EMBL/GenBank/DDBJ databases">
        <title>Chromosomal genome sequence assembly and mating type (MAT) locus characterization of the leprose asexual lichenized fungus Lepraria neglecta (Nyl.) Erichsen.</title>
        <authorList>
            <person name="Allen J.L."/>
            <person name="Pfeffer B."/>
        </authorList>
    </citation>
    <scope>NUCLEOTIDE SEQUENCE</scope>
    <source>
        <strain evidence="8">Allen 5258</strain>
    </source>
</reference>
<feature type="region of interest" description="Disordered" evidence="5">
    <location>
        <begin position="646"/>
        <end position="718"/>
    </location>
</feature>
<evidence type="ECO:0008006" key="10">
    <source>
        <dbReference type="Google" id="ProtNLM"/>
    </source>
</evidence>
<dbReference type="InterPro" id="IPR004148">
    <property type="entry name" value="BAR_dom"/>
</dbReference>
<dbReference type="SUPFAM" id="SSF50729">
    <property type="entry name" value="PH domain-like"/>
    <property type="match status" value="1"/>
</dbReference>
<evidence type="ECO:0000256" key="1">
    <source>
        <dbReference type="ARBA" id="ARBA00004370"/>
    </source>
</evidence>
<dbReference type="Pfam" id="PF16746">
    <property type="entry name" value="BAR_3"/>
    <property type="match status" value="1"/>
</dbReference>
<sequence length="1404" mass="156325">MADISPVVPVGKPITLIPVGLKEAALDSPTFRSGFTHFSEQLDLVEKWLESYIKCITKLSHEVGAFESSMTGFLSQTIPPTHISEAVLDHDYTLLAMKRCGEGTKEFWTATIFGLKRMEANMAEPIKVFLHNDLRSFKEIRRNLDQSQKQLDSLQSRYSGQAKTKEASSLREDAFQLHEARKTYLKASMDFSVVAPQLRMALDKMLVRIFSDQWRDMRSPQQKISDSVEKWGSEIDRVRGWSREMDNGERTFKRELLNARKQIEESAEAAIRPSRELEDYAVGAASASASRGPSTTNLQTPGGKPRALRAEKQGWLNLRTVSGKPSRTVWLRRWFYVKNGIFGWLVQGSRSGGVEESERIGVLLCNVRVGNSDDRRHVFEVKTKDATIVLQAETQPELAEWLAAFDVAKRKALEDPASTESPGLGPRVQDPAFAISPPSAPEFAACAADAGILQHTDDSQGGMGVDRSPTLPVPGVESLVNRSSFDVTSHRRSFVEKDGEPGRDPASRIIQKLDLHRRGDRQVSGSLASPGLSGGGGIASLIAASHTSMPMGPGALPTPPTPETPTLRRPVTSMPLMRDLPVSTLAPNTLANPPAPTNLSSTAVIINGEKGIGIGRTDASGGMPSGIMANVWGSSNWGHLNRLARGEVKSSNPPSPLVRPANPPPDAGSPPKSTSGFSALASSSIKTDRASVASAAPSPSHRKTISLDGDEKSNPVAPEYPNYYPLQLRMQDAQFRLLFPNVRRDEKPVLVFKATWNPNEQQEFPGRVYVTAKEIYFYSNHCGMTLISSIGFDSISEITAATGKDCDFIFCHLKELDDKAGYTRITIKTFLEPLNLLQRRLNFLVRNRASQGVGMEEIMKTLIKMEQDDPRSSPGMDGWENVSINTPTDGGSTPRRNLSTRDQRDLRANLLIDRGLYGNSSLQSDENSKAFKLPKQPVIYVPSGMDKLAVEKDFDISPKALFHVMFGDKSAVWQLLYHERRAQRIKQGPWTQPDHGHLRRDFEYQTEYLDILRRTCQARVEDHQMVDVANEHLLYVVSDRKRPWHLPHRDNFLLLTKVVITHVAKSKCKLAVYIHVDWTKDPPYAKSIISEAALKDLKLDALDLTDVIAEQVRTFASAHGRTKKAIQIFGQVGGQTQATEFSGSEVPLKVQLRRSMKRRTLTALAFESFASMSESVLTSAMQILLRFIRWTWNTVSANSIILTILGFSILANVIYSSSSTSKWWRERKARKFMIKLGIGPDLTMSKAIYIHDLEEATALDFGSLEVSGNQCRDIFNDIMNLEDAAMSYQSRQPGRSQTTAAWQLQKSRQHLGLQRHDLLIAMRVVNSIEREMVQAQWENWLVEENAKCKHLGGLIQQNTTEFMAGKSGSEQKALGADPARLEEIRGWHRDYCDSCNKELQIAGI</sequence>
<feature type="compositionally biased region" description="Pro residues" evidence="5">
    <location>
        <begin position="653"/>
        <end position="668"/>
    </location>
</feature>
<dbReference type="SMART" id="SM00233">
    <property type="entry name" value="PH"/>
    <property type="match status" value="1"/>
</dbReference>
<evidence type="ECO:0000313" key="8">
    <source>
        <dbReference type="EMBL" id="KAK3174130.1"/>
    </source>
</evidence>
<evidence type="ECO:0000259" key="6">
    <source>
        <dbReference type="PROSITE" id="PS50003"/>
    </source>
</evidence>